<evidence type="ECO:0000256" key="4">
    <source>
        <dbReference type="ARBA" id="ARBA00022777"/>
    </source>
</evidence>
<evidence type="ECO:0000256" key="3">
    <source>
        <dbReference type="ARBA" id="ARBA00022741"/>
    </source>
</evidence>
<dbReference type="PANTHER" id="PTHR27002:SF851">
    <property type="entry name" value="G-TYPE LECTIN S-RECEPTOR-LIKE SERINE_THREONINE-PROTEIN KINASE SD1-1"/>
    <property type="match status" value="1"/>
</dbReference>
<name>M5X9R4_PRUPE</name>
<dbReference type="GO" id="GO:0004674">
    <property type="term" value="F:protein serine/threonine kinase activity"/>
    <property type="evidence" value="ECO:0007669"/>
    <property type="project" value="UniProtKB-KW"/>
</dbReference>
<protein>
    <recommendedName>
        <fullName evidence="6">Serine-threonine/tyrosine-protein kinase catalytic domain-containing protein</fullName>
    </recommendedName>
</protein>
<dbReference type="PANTHER" id="PTHR27002">
    <property type="entry name" value="RECEPTOR-LIKE SERINE/THREONINE-PROTEIN KINASE SD1-8"/>
    <property type="match status" value="1"/>
</dbReference>
<reference evidence="7 8" key="1">
    <citation type="journal article" date="2013" name="Nat. Genet.">
        <title>The high-quality draft genome of peach (Prunus persica) identifies unique patterns of genetic diversity, domestication and genome evolution.</title>
        <authorList>
            <consortium name="International Peach Genome Initiative"/>
            <person name="Verde I."/>
            <person name="Abbott A.G."/>
            <person name="Scalabrin S."/>
            <person name="Jung S."/>
            <person name="Shu S."/>
            <person name="Marroni F."/>
            <person name="Zhebentyayeva T."/>
            <person name="Dettori M.T."/>
            <person name="Grimwood J."/>
            <person name="Cattonaro F."/>
            <person name="Zuccolo A."/>
            <person name="Rossini L."/>
            <person name="Jenkins J."/>
            <person name="Vendramin E."/>
            <person name="Meisel L.A."/>
            <person name="Decroocq V."/>
            <person name="Sosinski B."/>
            <person name="Prochnik S."/>
            <person name="Mitros T."/>
            <person name="Policriti A."/>
            <person name="Cipriani G."/>
            <person name="Dondini L."/>
            <person name="Ficklin S."/>
            <person name="Goodstein D.M."/>
            <person name="Xuan P."/>
            <person name="Del Fabbro C."/>
            <person name="Aramini V."/>
            <person name="Copetti D."/>
            <person name="Gonzalez S."/>
            <person name="Horner D.S."/>
            <person name="Falchi R."/>
            <person name="Lucas S."/>
            <person name="Mica E."/>
            <person name="Maldonado J."/>
            <person name="Lazzari B."/>
            <person name="Bielenberg D."/>
            <person name="Pirona R."/>
            <person name="Miculan M."/>
            <person name="Barakat A."/>
            <person name="Testolin R."/>
            <person name="Stella A."/>
            <person name="Tartarini S."/>
            <person name="Tonutti P."/>
            <person name="Arus P."/>
            <person name="Orellana A."/>
            <person name="Wells C."/>
            <person name="Main D."/>
            <person name="Vizzotto G."/>
            <person name="Silva H."/>
            <person name="Salamini F."/>
            <person name="Schmutz J."/>
            <person name="Morgante M."/>
            <person name="Rokhsar D.S."/>
        </authorList>
    </citation>
    <scope>NUCLEOTIDE SEQUENCE [LARGE SCALE GENOMIC DNA]</scope>
    <source>
        <strain evidence="8">cv. Nemared</strain>
    </source>
</reference>
<dbReference type="HOGENOM" id="CLU_1605508_0_0_1"/>
<dbReference type="Gramene" id="ONI11287">
    <property type="protein sequence ID" value="ONI11287"/>
    <property type="gene ID" value="PRUPE_4G099300"/>
</dbReference>
<evidence type="ECO:0000256" key="2">
    <source>
        <dbReference type="ARBA" id="ARBA00022679"/>
    </source>
</evidence>
<keyword evidence="4" id="KW-0418">Kinase</keyword>
<keyword evidence="2" id="KW-0808">Transferase</keyword>
<dbReference type="AlphaFoldDB" id="M5X9R4"/>
<keyword evidence="8" id="KW-1185">Reference proteome</keyword>
<evidence type="ECO:0000256" key="5">
    <source>
        <dbReference type="ARBA" id="ARBA00022840"/>
    </source>
</evidence>
<dbReference type="SUPFAM" id="SSF56112">
    <property type="entry name" value="Protein kinase-like (PK-like)"/>
    <property type="match status" value="1"/>
</dbReference>
<dbReference type="EMBL" id="CM007654">
    <property type="protein sequence ID" value="ONI11287.1"/>
    <property type="molecule type" value="Genomic_DNA"/>
</dbReference>
<keyword evidence="1" id="KW-0723">Serine/threonine-protein kinase</keyword>
<evidence type="ECO:0000259" key="6">
    <source>
        <dbReference type="Pfam" id="PF07714"/>
    </source>
</evidence>
<dbReference type="InterPro" id="IPR001245">
    <property type="entry name" value="Ser-Thr/Tyr_kinase_cat_dom"/>
</dbReference>
<dbReference type="Pfam" id="PF07714">
    <property type="entry name" value="PK_Tyr_Ser-Thr"/>
    <property type="match status" value="1"/>
</dbReference>
<evidence type="ECO:0000256" key="1">
    <source>
        <dbReference type="ARBA" id="ARBA00022527"/>
    </source>
</evidence>
<organism evidence="7 8">
    <name type="scientific">Prunus persica</name>
    <name type="common">Peach</name>
    <name type="synonym">Amygdalus persica</name>
    <dbReference type="NCBI Taxonomy" id="3760"/>
    <lineage>
        <taxon>Eukaryota</taxon>
        <taxon>Viridiplantae</taxon>
        <taxon>Streptophyta</taxon>
        <taxon>Embryophyta</taxon>
        <taxon>Tracheophyta</taxon>
        <taxon>Spermatophyta</taxon>
        <taxon>Magnoliopsida</taxon>
        <taxon>eudicotyledons</taxon>
        <taxon>Gunneridae</taxon>
        <taxon>Pentapetalae</taxon>
        <taxon>rosids</taxon>
        <taxon>fabids</taxon>
        <taxon>Rosales</taxon>
        <taxon>Rosaceae</taxon>
        <taxon>Amygdaloideae</taxon>
        <taxon>Amygdaleae</taxon>
        <taxon>Prunus</taxon>
    </lineage>
</organism>
<proteinExistence type="predicted"/>
<dbReference type="Gene3D" id="1.10.510.10">
    <property type="entry name" value="Transferase(Phosphotransferase) domain 1"/>
    <property type="match status" value="1"/>
</dbReference>
<dbReference type="Proteomes" id="UP000006882">
    <property type="component" value="Chromosome G4"/>
</dbReference>
<keyword evidence="3" id="KW-0547">Nucleotide-binding</keyword>
<sequence>MNYFVHLKTKKVVATYDYMSLEYATDGFYTIKSDVYSFGVLVLEIMSGKRNIGFTYCLFLFLLLNKHNVVRLIHVGHLCVQRNPGDRPSMLVIVLMTGPALNSSKLGTNPVEFFCIIDFYPSHNSSKSTSNALKSHDTLTMQLMDPNNFMNTHCNKHKITSQIFTI</sequence>
<feature type="domain" description="Serine-threonine/tyrosine-protein kinase catalytic" evidence="6">
    <location>
        <begin position="9"/>
        <end position="50"/>
    </location>
</feature>
<keyword evidence="5" id="KW-0067">ATP-binding</keyword>
<gene>
    <name evidence="7" type="ORF">PRUPE_4G099300</name>
</gene>
<evidence type="ECO:0000313" key="8">
    <source>
        <dbReference type="Proteomes" id="UP000006882"/>
    </source>
</evidence>
<dbReference type="InterPro" id="IPR011009">
    <property type="entry name" value="Kinase-like_dom_sf"/>
</dbReference>
<dbReference type="GO" id="GO:0005524">
    <property type="term" value="F:ATP binding"/>
    <property type="evidence" value="ECO:0007669"/>
    <property type="project" value="UniProtKB-KW"/>
</dbReference>
<evidence type="ECO:0000313" key="7">
    <source>
        <dbReference type="EMBL" id="ONI11287.1"/>
    </source>
</evidence>
<accession>M5X9R4</accession>